<sequence>MTRTWVRFLKREKLNQKKFGRGGTRIEKGPIKLGSVAWVPAQTGPSEGPPLQYGQFPQTENSNLYAKPTFTAFAHEIDVKSEGEPRQCGKRISFPSAASDTALQYREHSPTAASLIGCFGQAHVPSFFWVIVTHRGHASLRSLVNAVLAPLHAYIGSVVKSLALRRASRCAAVIFGYFYYLAGHIYMQAALTAHITRCAKTAKVWKEPNL</sequence>
<protein>
    <submittedName>
        <fullName evidence="1">Uncharacterized protein</fullName>
    </submittedName>
</protein>
<evidence type="ECO:0000313" key="1">
    <source>
        <dbReference type="EMBL" id="AML53027.1"/>
    </source>
</evidence>
<accession>A0A126V4E8</accession>
<proteinExistence type="predicted"/>
<dbReference type="EMBL" id="CP014327">
    <property type="protein sequence ID" value="AML53027.1"/>
    <property type="molecule type" value="Genomic_DNA"/>
</dbReference>
<organism evidence="1 2">
    <name type="scientific">Falsihalocynthiibacter arcticus</name>
    <dbReference type="NCBI Taxonomy" id="1579316"/>
    <lineage>
        <taxon>Bacteria</taxon>
        <taxon>Pseudomonadati</taxon>
        <taxon>Pseudomonadota</taxon>
        <taxon>Alphaproteobacteria</taxon>
        <taxon>Rhodobacterales</taxon>
        <taxon>Roseobacteraceae</taxon>
        <taxon>Falsihalocynthiibacter</taxon>
    </lineage>
</organism>
<gene>
    <name evidence="1" type="ORF">RC74_18755</name>
</gene>
<dbReference type="AlphaFoldDB" id="A0A126V4E8"/>
<reference evidence="1 2" key="1">
    <citation type="submission" date="2016-02" db="EMBL/GenBank/DDBJ databases">
        <title>Complete genome sequence of Halocynthiibacter arcticus PAMC 20958t from arctic marine sediment.</title>
        <authorList>
            <person name="Lee Y.M."/>
            <person name="Baek K."/>
            <person name="Lee H.K."/>
            <person name="Shin S.C."/>
        </authorList>
    </citation>
    <scope>NUCLEOTIDE SEQUENCE [LARGE SCALE GENOMIC DNA]</scope>
    <source>
        <strain evidence="1">PAMC 20958</strain>
    </source>
</reference>
<name>A0A126V4E8_9RHOB</name>
<evidence type="ECO:0000313" key="2">
    <source>
        <dbReference type="Proteomes" id="UP000070371"/>
    </source>
</evidence>
<dbReference type="Proteomes" id="UP000070371">
    <property type="component" value="Chromosome"/>
</dbReference>
<dbReference type="KEGG" id="hat:RC74_18755"/>
<dbReference type="STRING" id="1579316.RC74_18755"/>
<keyword evidence="2" id="KW-1185">Reference proteome</keyword>